<comment type="caution">
    <text evidence="2">The sequence shown here is derived from an EMBL/GenBank/DDBJ whole genome shotgun (WGS) entry which is preliminary data.</text>
</comment>
<dbReference type="RefSeq" id="WP_256401937.1">
    <property type="nucleotide sequence ID" value="NZ_JANHJR010000004.1"/>
</dbReference>
<sequence>MHVRIPLPFDAAEPIEYLTFGRKSWLLFRVWLLQVVILFFEVQILRSVHPSIERALGSLEVVQLYLVISLVALLVLASFARRMGRLTFAASFRHPLHVGLSVFGYLGMAGSLVLPVVSLTGVPPAVADGVDAVDVALVSLVTTTLAALLIVEFYALFDLEDYPSKREIRTTTRGWVRALDWCEEPDGTRRKRERYEEFRQRTDDLSALLEYAATAEGRELGGDFEDWVADYQQQSLLSQEAIVRGDTRNQRLQDQHRSLQDLVDRFERISEM</sequence>
<feature type="transmembrane region" description="Helical" evidence="1">
    <location>
        <begin position="137"/>
        <end position="157"/>
    </location>
</feature>
<evidence type="ECO:0000313" key="2">
    <source>
        <dbReference type="EMBL" id="MFD1647580.1"/>
    </source>
</evidence>
<accession>A0ABD6DML7</accession>
<dbReference type="AlphaFoldDB" id="A0ABD6DML7"/>
<dbReference type="EMBL" id="JBHUDO010000004">
    <property type="protein sequence ID" value="MFD1647580.1"/>
    <property type="molecule type" value="Genomic_DNA"/>
</dbReference>
<reference evidence="2 3" key="1">
    <citation type="journal article" date="2019" name="Int. J. Syst. Evol. Microbiol.">
        <title>The Global Catalogue of Microorganisms (GCM) 10K type strain sequencing project: providing services to taxonomists for standard genome sequencing and annotation.</title>
        <authorList>
            <consortium name="The Broad Institute Genomics Platform"/>
            <consortium name="The Broad Institute Genome Sequencing Center for Infectious Disease"/>
            <person name="Wu L."/>
            <person name="Ma J."/>
        </authorList>
    </citation>
    <scope>NUCLEOTIDE SEQUENCE [LARGE SCALE GENOMIC DNA]</scope>
    <source>
        <strain evidence="2 3">CGMCC 1.10390</strain>
    </source>
</reference>
<gene>
    <name evidence="2" type="ORF">ACFSBL_17960</name>
</gene>
<evidence type="ECO:0000256" key="1">
    <source>
        <dbReference type="SAM" id="Phobius"/>
    </source>
</evidence>
<keyword evidence="1" id="KW-1133">Transmembrane helix</keyword>
<feature type="transmembrane region" description="Helical" evidence="1">
    <location>
        <begin position="64"/>
        <end position="84"/>
    </location>
</feature>
<keyword evidence="3" id="KW-1185">Reference proteome</keyword>
<organism evidence="2 3">
    <name type="scientific">Haloarchaeobius litoreus</name>
    <dbReference type="NCBI Taxonomy" id="755306"/>
    <lineage>
        <taxon>Archaea</taxon>
        <taxon>Methanobacteriati</taxon>
        <taxon>Methanobacteriota</taxon>
        <taxon>Stenosarchaea group</taxon>
        <taxon>Halobacteria</taxon>
        <taxon>Halobacteriales</taxon>
        <taxon>Halorubellaceae</taxon>
        <taxon>Haloarchaeobius</taxon>
    </lineage>
</organism>
<feature type="transmembrane region" description="Helical" evidence="1">
    <location>
        <begin position="96"/>
        <end position="117"/>
    </location>
</feature>
<keyword evidence="1" id="KW-0812">Transmembrane</keyword>
<protein>
    <submittedName>
        <fullName evidence="2">Uncharacterized protein</fullName>
    </submittedName>
</protein>
<keyword evidence="1" id="KW-0472">Membrane</keyword>
<dbReference type="Proteomes" id="UP001597034">
    <property type="component" value="Unassembled WGS sequence"/>
</dbReference>
<name>A0ABD6DML7_9EURY</name>
<feature type="transmembrane region" description="Helical" evidence="1">
    <location>
        <begin position="26"/>
        <end position="44"/>
    </location>
</feature>
<proteinExistence type="predicted"/>
<evidence type="ECO:0000313" key="3">
    <source>
        <dbReference type="Proteomes" id="UP001597034"/>
    </source>
</evidence>